<gene>
    <name evidence="2" type="ORF">TVY486_0201540</name>
</gene>
<dbReference type="VEuPathDB" id="TriTrypDB:TvY486_0201540"/>
<dbReference type="EMBL" id="HE573018">
    <property type="protein sequence ID" value="CCC46741.1"/>
    <property type="molecule type" value="Genomic_DNA"/>
</dbReference>
<dbReference type="InterPro" id="IPR045136">
    <property type="entry name" value="Iah1-like"/>
</dbReference>
<dbReference type="SUPFAM" id="SSF52266">
    <property type="entry name" value="SGNH hydrolase"/>
    <property type="match status" value="1"/>
</dbReference>
<evidence type="ECO:0000259" key="1">
    <source>
        <dbReference type="Pfam" id="PF13472"/>
    </source>
</evidence>
<dbReference type="InterPro" id="IPR036514">
    <property type="entry name" value="SGNH_hydro_sf"/>
</dbReference>
<proteinExistence type="predicted"/>
<reference evidence="2" key="1">
    <citation type="journal article" date="2012" name="Proc. Natl. Acad. Sci. U.S.A.">
        <title>Antigenic diversity is generated by distinct evolutionary mechanisms in African trypanosome species.</title>
        <authorList>
            <person name="Jackson A.P."/>
            <person name="Berry A."/>
            <person name="Aslett M."/>
            <person name="Allison H.C."/>
            <person name="Burton P."/>
            <person name="Vavrova-Anderson J."/>
            <person name="Brown R."/>
            <person name="Browne H."/>
            <person name="Corton N."/>
            <person name="Hauser H."/>
            <person name="Gamble J."/>
            <person name="Gilderthorp R."/>
            <person name="Marcello L."/>
            <person name="McQuillan J."/>
            <person name="Otto T.D."/>
            <person name="Quail M.A."/>
            <person name="Sanders M.J."/>
            <person name="van Tonder A."/>
            <person name="Ginger M.L."/>
            <person name="Field M.C."/>
            <person name="Barry J.D."/>
            <person name="Hertz-Fowler C."/>
            <person name="Berriman M."/>
        </authorList>
    </citation>
    <scope>NUCLEOTIDE SEQUENCE</scope>
    <source>
        <strain evidence="2">Y486</strain>
    </source>
</reference>
<dbReference type="PANTHER" id="PTHR14209">
    <property type="entry name" value="ISOAMYL ACETATE-HYDROLYZING ESTERASE 1"/>
    <property type="match status" value="1"/>
</dbReference>
<evidence type="ECO:0000313" key="2">
    <source>
        <dbReference type="EMBL" id="CCC46741.1"/>
    </source>
</evidence>
<dbReference type="AlphaFoldDB" id="G0TS17"/>
<dbReference type="CDD" id="cd01838">
    <property type="entry name" value="Isoamyl_acetate_hydrolase_like"/>
    <property type="match status" value="1"/>
</dbReference>
<accession>G0TS17</accession>
<organism evidence="2">
    <name type="scientific">Trypanosoma vivax (strain Y486)</name>
    <dbReference type="NCBI Taxonomy" id="1055687"/>
    <lineage>
        <taxon>Eukaryota</taxon>
        <taxon>Discoba</taxon>
        <taxon>Euglenozoa</taxon>
        <taxon>Kinetoplastea</taxon>
        <taxon>Metakinetoplastina</taxon>
        <taxon>Trypanosomatida</taxon>
        <taxon>Trypanosomatidae</taxon>
        <taxon>Trypanosoma</taxon>
        <taxon>Duttonella</taxon>
    </lineage>
</organism>
<name>G0TS17_TRYVY</name>
<feature type="non-terminal residue" evidence="2">
    <location>
        <position position="202"/>
    </location>
</feature>
<protein>
    <submittedName>
        <fullName evidence="2">Putative esterase</fullName>
    </submittedName>
</protein>
<feature type="domain" description="SGNH hydrolase-type esterase" evidence="1">
    <location>
        <begin position="6"/>
        <end position="202"/>
    </location>
</feature>
<dbReference type="Gene3D" id="3.40.50.1110">
    <property type="entry name" value="SGNH hydrolase"/>
    <property type="match status" value="1"/>
</dbReference>
<sequence>MKYILLLGDSLTEEGYSSGWVSQLSEMYIRRAEVLNRGLSGYNTRWVLDIIKNETSRHHLLPHHAINPLFVTIMLGTNDAGDHANGISLYEYKSNLRAIIDQVRGNMPPVGGIFLITPPPVDEEAWVERLRAKGVDIQTSDLRFEKIRQYRDAVLQIGAAEMNAHRDVHVIDMYRVILGPEADTMEYSRGAWCDNFYDGLHF</sequence>
<dbReference type="PANTHER" id="PTHR14209:SF19">
    <property type="entry name" value="ISOAMYL ACETATE-HYDROLYZING ESTERASE 1 HOMOLOG"/>
    <property type="match status" value="1"/>
</dbReference>
<dbReference type="InterPro" id="IPR013830">
    <property type="entry name" value="SGNH_hydro"/>
</dbReference>
<dbReference type="Pfam" id="PF13472">
    <property type="entry name" value="Lipase_GDSL_2"/>
    <property type="match status" value="1"/>
</dbReference>